<reference evidence="1" key="1">
    <citation type="thesis" date="2020" institute="ProQuest LLC" country="789 East Eisenhower Parkway, Ann Arbor, MI, USA">
        <title>Comparative Genomics and Chromosome Evolution.</title>
        <authorList>
            <person name="Mudd A.B."/>
        </authorList>
    </citation>
    <scope>NUCLEOTIDE SEQUENCE</scope>
    <source>
        <strain evidence="1">HN-11 Male</strain>
        <tissue evidence="1">Kidney and liver</tissue>
    </source>
</reference>
<evidence type="ECO:0000313" key="1">
    <source>
        <dbReference type="EMBL" id="KAG9477498.1"/>
    </source>
</evidence>
<accession>A0A8J6K1H7</accession>
<evidence type="ECO:0000313" key="2">
    <source>
        <dbReference type="Proteomes" id="UP000770717"/>
    </source>
</evidence>
<gene>
    <name evidence="1" type="ORF">GDO78_002737</name>
</gene>
<proteinExistence type="predicted"/>
<sequence>MSLIKASATAAGESDCIAAIIQQNKHKVQPIRKKEIFPKDLSRSIFFHCAVPFLVGNDRQKNRLLEFQCEGFLLHNHMKVNFPL</sequence>
<keyword evidence="2" id="KW-1185">Reference proteome</keyword>
<dbReference type="Proteomes" id="UP000770717">
    <property type="component" value="Unassembled WGS sequence"/>
</dbReference>
<protein>
    <submittedName>
        <fullName evidence="1">Uncharacterized protein</fullName>
    </submittedName>
</protein>
<organism evidence="1 2">
    <name type="scientific">Eleutherodactylus coqui</name>
    <name type="common">Puerto Rican coqui</name>
    <dbReference type="NCBI Taxonomy" id="57060"/>
    <lineage>
        <taxon>Eukaryota</taxon>
        <taxon>Metazoa</taxon>
        <taxon>Chordata</taxon>
        <taxon>Craniata</taxon>
        <taxon>Vertebrata</taxon>
        <taxon>Euteleostomi</taxon>
        <taxon>Amphibia</taxon>
        <taxon>Batrachia</taxon>
        <taxon>Anura</taxon>
        <taxon>Neobatrachia</taxon>
        <taxon>Hyloidea</taxon>
        <taxon>Eleutherodactylidae</taxon>
        <taxon>Eleutherodactylinae</taxon>
        <taxon>Eleutherodactylus</taxon>
        <taxon>Eleutherodactylus</taxon>
    </lineage>
</organism>
<name>A0A8J6K1H7_ELECQ</name>
<dbReference type="EMBL" id="WNTK01000010">
    <property type="protein sequence ID" value="KAG9477498.1"/>
    <property type="molecule type" value="Genomic_DNA"/>
</dbReference>
<dbReference type="AlphaFoldDB" id="A0A8J6K1H7"/>
<comment type="caution">
    <text evidence="1">The sequence shown here is derived from an EMBL/GenBank/DDBJ whole genome shotgun (WGS) entry which is preliminary data.</text>
</comment>